<dbReference type="Proteomes" id="UP000228945">
    <property type="component" value="Chromosome"/>
</dbReference>
<dbReference type="OrthoDB" id="9808602at2"/>
<organism evidence="5 6">
    <name type="scientific">Caulobacter mirabilis</name>
    <dbReference type="NCBI Taxonomy" id="69666"/>
    <lineage>
        <taxon>Bacteria</taxon>
        <taxon>Pseudomonadati</taxon>
        <taxon>Pseudomonadota</taxon>
        <taxon>Alphaproteobacteria</taxon>
        <taxon>Caulobacterales</taxon>
        <taxon>Caulobacteraceae</taxon>
        <taxon>Caulobacter</taxon>
    </lineage>
</organism>
<protein>
    <submittedName>
        <fullName evidence="5">UDP-phosphate galactose phosphotransferase</fullName>
    </submittedName>
</protein>
<dbReference type="GO" id="GO:0016780">
    <property type="term" value="F:phosphotransferase activity, for other substituted phosphate groups"/>
    <property type="evidence" value="ECO:0007669"/>
    <property type="project" value="TreeGrafter"/>
</dbReference>
<feature type="domain" description="Bacterial sugar transferase" evidence="4">
    <location>
        <begin position="40"/>
        <end position="228"/>
    </location>
</feature>
<dbReference type="RefSeq" id="WP_099622545.1">
    <property type="nucleotide sequence ID" value="NZ_CP024201.1"/>
</dbReference>
<dbReference type="PANTHER" id="PTHR30576">
    <property type="entry name" value="COLANIC BIOSYNTHESIS UDP-GLUCOSE LIPID CARRIER TRANSFERASE"/>
    <property type="match status" value="1"/>
</dbReference>
<feature type="transmembrane region" description="Helical" evidence="3">
    <location>
        <begin position="45"/>
        <end position="66"/>
    </location>
</feature>
<evidence type="ECO:0000256" key="1">
    <source>
        <dbReference type="ARBA" id="ARBA00006464"/>
    </source>
</evidence>
<dbReference type="GO" id="GO:0000271">
    <property type="term" value="P:polysaccharide biosynthetic process"/>
    <property type="evidence" value="ECO:0007669"/>
    <property type="project" value="UniProtKB-KW"/>
</dbReference>
<keyword evidence="3" id="KW-1133">Transmembrane helix</keyword>
<accession>A0A2D2AZ80</accession>
<evidence type="ECO:0000313" key="5">
    <source>
        <dbReference type="EMBL" id="ATQ43294.1"/>
    </source>
</evidence>
<proteinExistence type="inferred from homology"/>
<gene>
    <name evidence="5" type="ORF">CSW64_13130</name>
</gene>
<dbReference type="KEGG" id="cmb:CSW64_13130"/>
<keyword evidence="6" id="KW-1185">Reference proteome</keyword>
<name>A0A2D2AZ80_9CAUL</name>
<dbReference type="Pfam" id="PF02397">
    <property type="entry name" value="Bac_transf"/>
    <property type="match status" value="1"/>
</dbReference>
<keyword evidence="5" id="KW-0808">Transferase</keyword>
<evidence type="ECO:0000256" key="2">
    <source>
        <dbReference type="ARBA" id="ARBA00023169"/>
    </source>
</evidence>
<reference evidence="5 6" key="1">
    <citation type="submission" date="2017-10" db="EMBL/GenBank/DDBJ databases">
        <title>Genome sequence of Caulobacter mirabilis FWC38.</title>
        <authorList>
            <person name="Fiebig A."/>
            <person name="Crosson S."/>
        </authorList>
    </citation>
    <scope>NUCLEOTIDE SEQUENCE [LARGE SCALE GENOMIC DNA]</scope>
    <source>
        <strain evidence="5 6">FWC 38</strain>
    </source>
</reference>
<keyword evidence="2" id="KW-0270">Exopolysaccharide synthesis</keyword>
<dbReference type="InterPro" id="IPR003362">
    <property type="entry name" value="Bact_transf"/>
</dbReference>
<sequence length="233" mass="25783">MHPANSDPYASVPADRGPAAEPPAVALAGGRDVGVELALKRLVDIVGSAALLVVLSPLLLLVAGLVKATSPGPVFYACDWVGQGGRRFRGYKYRTMVPDADAQEAGLQAGNLMQGPAFKLENDPRITPLGRWLRKYSIDELPQLWSVLKGDLSLVGPRPPREHEYARFTPFQRQKLAVKQGITCLWQVEGRHRISDYDDWVKLDLEYIRTWSLWLDIKILFRTVGVVIRGTGA</sequence>
<keyword evidence="3" id="KW-0472">Membrane</keyword>
<comment type="similarity">
    <text evidence="1">Belongs to the bacterial sugar transferase family.</text>
</comment>
<evidence type="ECO:0000259" key="4">
    <source>
        <dbReference type="Pfam" id="PF02397"/>
    </source>
</evidence>
<keyword evidence="3" id="KW-0812">Transmembrane</keyword>
<evidence type="ECO:0000256" key="3">
    <source>
        <dbReference type="SAM" id="Phobius"/>
    </source>
</evidence>
<dbReference type="EMBL" id="CP024201">
    <property type="protein sequence ID" value="ATQ43294.1"/>
    <property type="molecule type" value="Genomic_DNA"/>
</dbReference>
<evidence type="ECO:0000313" key="6">
    <source>
        <dbReference type="Proteomes" id="UP000228945"/>
    </source>
</evidence>
<dbReference type="AlphaFoldDB" id="A0A2D2AZ80"/>
<dbReference type="PANTHER" id="PTHR30576:SF10">
    <property type="entry name" value="SLL5057 PROTEIN"/>
    <property type="match status" value="1"/>
</dbReference>